<feature type="transmembrane region" description="Helical" evidence="7">
    <location>
        <begin position="364"/>
        <end position="386"/>
    </location>
</feature>
<accession>A0A9X3WM61</accession>
<keyword evidence="1" id="KW-0808">Transferase</keyword>
<evidence type="ECO:0000313" key="9">
    <source>
        <dbReference type="EMBL" id="MDC3419879.1"/>
    </source>
</evidence>
<gene>
    <name evidence="9" type="ORF">NC661_05795</name>
</gene>
<dbReference type="EMBL" id="JAMQJZ010000003">
    <property type="protein sequence ID" value="MDC3419879.1"/>
    <property type="molecule type" value="Genomic_DNA"/>
</dbReference>
<evidence type="ECO:0000256" key="5">
    <source>
        <dbReference type="ARBA" id="ARBA00023012"/>
    </source>
</evidence>
<dbReference type="PANTHER" id="PTHR34220">
    <property type="entry name" value="SENSOR HISTIDINE KINASE YPDA"/>
    <property type="match status" value="1"/>
</dbReference>
<dbReference type="SUPFAM" id="SSF49785">
    <property type="entry name" value="Galactose-binding domain-like"/>
    <property type="match status" value="1"/>
</dbReference>
<feature type="transmembrane region" description="Helical" evidence="7">
    <location>
        <begin position="274"/>
        <end position="293"/>
    </location>
</feature>
<dbReference type="InterPro" id="IPR010559">
    <property type="entry name" value="Sig_transdc_His_kin_internal"/>
</dbReference>
<dbReference type="InterPro" id="IPR005467">
    <property type="entry name" value="His_kinase_dom"/>
</dbReference>
<dbReference type="PROSITE" id="PS50109">
    <property type="entry name" value="HIS_KIN"/>
    <property type="match status" value="1"/>
</dbReference>
<feature type="transmembrane region" description="Helical" evidence="7">
    <location>
        <begin position="331"/>
        <end position="352"/>
    </location>
</feature>
<dbReference type="AlphaFoldDB" id="A0A9X3WM61"/>
<keyword evidence="10" id="KW-1185">Reference proteome</keyword>
<evidence type="ECO:0000256" key="7">
    <source>
        <dbReference type="SAM" id="Phobius"/>
    </source>
</evidence>
<feature type="transmembrane region" description="Helical" evidence="7">
    <location>
        <begin position="237"/>
        <end position="254"/>
    </location>
</feature>
<feature type="transmembrane region" description="Helical" evidence="7">
    <location>
        <begin position="305"/>
        <end position="325"/>
    </location>
</feature>
<evidence type="ECO:0000256" key="3">
    <source>
        <dbReference type="ARBA" id="ARBA00022777"/>
    </source>
</evidence>
<dbReference type="PANTHER" id="PTHR34220:SF7">
    <property type="entry name" value="SENSOR HISTIDINE KINASE YPDA"/>
    <property type="match status" value="1"/>
</dbReference>
<dbReference type="Pfam" id="PF02518">
    <property type="entry name" value="HATPase_c"/>
    <property type="match status" value="1"/>
</dbReference>
<dbReference type="GO" id="GO:0016020">
    <property type="term" value="C:membrane"/>
    <property type="evidence" value="ECO:0007669"/>
    <property type="project" value="InterPro"/>
</dbReference>
<dbReference type="InterPro" id="IPR008979">
    <property type="entry name" value="Galactose-bd-like_sf"/>
</dbReference>
<feature type="transmembrane region" description="Helical" evidence="7">
    <location>
        <begin position="203"/>
        <end position="225"/>
    </location>
</feature>
<evidence type="ECO:0000259" key="8">
    <source>
        <dbReference type="PROSITE" id="PS50109"/>
    </source>
</evidence>
<evidence type="ECO:0000256" key="4">
    <source>
        <dbReference type="ARBA" id="ARBA00022840"/>
    </source>
</evidence>
<dbReference type="Gene3D" id="3.30.565.10">
    <property type="entry name" value="Histidine kinase-like ATPase, C-terminal domain"/>
    <property type="match status" value="1"/>
</dbReference>
<dbReference type="GO" id="GO:0000155">
    <property type="term" value="F:phosphorelay sensor kinase activity"/>
    <property type="evidence" value="ECO:0007669"/>
    <property type="project" value="InterPro"/>
</dbReference>
<dbReference type="Proteomes" id="UP001145072">
    <property type="component" value="Unassembled WGS sequence"/>
</dbReference>
<reference evidence="9" key="1">
    <citation type="submission" date="2022-06" db="EMBL/GenBank/DDBJ databases">
        <title>Aquibacillus sp. a new bacterium isolated from soil saline samples.</title>
        <authorList>
            <person name="Galisteo C."/>
            <person name="De La Haba R."/>
            <person name="Sanchez-Porro C."/>
            <person name="Ventosa A."/>
        </authorList>
    </citation>
    <scope>NUCLEOTIDE SEQUENCE</scope>
    <source>
        <strain evidence="9">JCM 12387</strain>
    </source>
</reference>
<protein>
    <submittedName>
        <fullName evidence="9">Histidine kinase</fullName>
    </submittedName>
</protein>
<evidence type="ECO:0000256" key="1">
    <source>
        <dbReference type="ARBA" id="ARBA00022679"/>
    </source>
</evidence>
<keyword evidence="4" id="KW-0067">ATP-binding</keyword>
<feature type="transmembrane region" description="Helical" evidence="7">
    <location>
        <begin position="7"/>
        <end position="24"/>
    </location>
</feature>
<feature type="transmembrane region" description="Helical" evidence="7">
    <location>
        <begin position="392"/>
        <end position="412"/>
    </location>
</feature>
<evidence type="ECO:0000256" key="6">
    <source>
        <dbReference type="SAM" id="Coils"/>
    </source>
</evidence>
<dbReference type="InterPro" id="IPR050640">
    <property type="entry name" value="Bact_2-comp_sensor_kinase"/>
</dbReference>
<feature type="domain" description="Histidine kinase" evidence="8">
    <location>
        <begin position="543"/>
        <end position="642"/>
    </location>
</feature>
<dbReference type="InterPro" id="IPR036890">
    <property type="entry name" value="HATPase_C_sf"/>
</dbReference>
<keyword evidence="7" id="KW-1133">Transmembrane helix</keyword>
<evidence type="ECO:0000313" key="10">
    <source>
        <dbReference type="Proteomes" id="UP001145072"/>
    </source>
</evidence>
<keyword evidence="6" id="KW-0175">Coiled coil</keyword>
<organism evidence="9 10">
    <name type="scientific">Aquibacillus koreensis</name>
    <dbReference type="NCBI Taxonomy" id="279446"/>
    <lineage>
        <taxon>Bacteria</taxon>
        <taxon>Bacillati</taxon>
        <taxon>Bacillota</taxon>
        <taxon>Bacilli</taxon>
        <taxon>Bacillales</taxon>
        <taxon>Bacillaceae</taxon>
        <taxon>Aquibacillus</taxon>
    </lineage>
</organism>
<dbReference type="RefSeq" id="WP_259870672.1">
    <property type="nucleotide sequence ID" value="NZ_JAMQJZ010000003.1"/>
</dbReference>
<dbReference type="InterPro" id="IPR003594">
    <property type="entry name" value="HATPase_dom"/>
</dbReference>
<evidence type="ECO:0000256" key="2">
    <source>
        <dbReference type="ARBA" id="ARBA00022741"/>
    </source>
</evidence>
<dbReference type="Gene3D" id="2.60.120.260">
    <property type="entry name" value="Galactose-binding domain-like"/>
    <property type="match status" value="1"/>
</dbReference>
<dbReference type="SMART" id="SM00387">
    <property type="entry name" value="HATPase_c"/>
    <property type="match status" value="1"/>
</dbReference>
<keyword evidence="7" id="KW-0812">Transmembrane</keyword>
<comment type="caution">
    <text evidence="9">The sequence shown here is derived from an EMBL/GenBank/DDBJ whole genome shotgun (WGS) entry which is preliminary data.</text>
</comment>
<proteinExistence type="predicted"/>
<keyword evidence="2" id="KW-0547">Nucleotide-binding</keyword>
<dbReference type="SUPFAM" id="SSF55874">
    <property type="entry name" value="ATPase domain of HSP90 chaperone/DNA topoisomerase II/histidine kinase"/>
    <property type="match status" value="1"/>
</dbReference>
<keyword evidence="5" id="KW-0902">Two-component regulatory system</keyword>
<dbReference type="Pfam" id="PF06580">
    <property type="entry name" value="His_kinase"/>
    <property type="match status" value="1"/>
</dbReference>
<keyword evidence="3 9" id="KW-0418">Kinase</keyword>
<dbReference type="GO" id="GO:0005524">
    <property type="term" value="F:ATP binding"/>
    <property type="evidence" value="ECO:0007669"/>
    <property type="project" value="UniProtKB-KW"/>
</dbReference>
<keyword evidence="7" id="KW-0472">Membrane</keyword>
<name>A0A9X3WM61_9BACI</name>
<feature type="coiled-coil region" evidence="6">
    <location>
        <begin position="418"/>
        <end position="445"/>
    </location>
</feature>
<sequence>MSWSKKLFILVTFVLIIGLVAYYWNVLNKETVVKRGEVNLTQTDFFEKGYIELNGEWEFYWEELLTPENFKQQNQAIDYTIVPGNWSQDLHGNQYKNKGFATYRMVINEISNEKYFGFKKSNIRNASKIYINGEVVLEDGQVSPSMEDSVPGNNSEIIYFELQDETAEIIIHASNHEYIVGGIAKPLLFGLQQELVTHQQQTIMFEFAMLLVVFIVGIFYIILYFTSRHYRMMEPATFALALSCLCFGVTGGIYSERIITIIFPDLTLNSTFRFGHFVSALSVIFVLHVVNKINDGFLSNRLKTIISFTFALFILLVLTLPLSLYLSTLNFYLFFVVGVFLWISINVFLMYIKNQDKGIEQVEHNMLIVAIFSVFLFWFDLMLYSIGIKEDMGIAFFCMAIFSIALAALLIYRYTLYYKKSEELSKELLQTLDVLTEKSNQAKENELAFLQAQIKPHFLFNALNVISSMILKRSDEAYELVLSLSDYLRAKFDFYNKENWISIRDELGFIYSYLDIEQARFEERLKVDVRLDEDIDFVVPPLLIQPLVENAVRHGVNKKKEGGTVSIHITKLPEGHLIKVRDDGVGMSTEKVKDILDQTSHEDGIGLQNIQNRMHRLFGTGLQIESSVGEGTTISVIIPDRRV</sequence>